<name>A0A8D8XHF8_9HEMI</name>
<evidence type="ECO:0000313" key="2">
    <source>
        <dbReference type="EMBL" id="CAG6694745.1"/>
    </source>
</evidence>
<reference evidence="2" key="1">
    <citation type="submission" date="2021-05" db="EMBL/GenBank/DDBJ databases">
        <authorList>
            <person name="Alioto T."/>
            <person name="Alioto T."/>
            <person name="Gomez Garrido J."/>
        </authorList>
    </citation>
    <scope>NUCLEOTIDE SEQUENCE</scope>
</reference>
<proteinExistence type="predicted"/>
<dbReference type="EMBL" id="HBUF01319785">
    <property type="protein sequence ID" value="CAG6694745.1"/>
    <property type="molecule type" value="Transcribed_RNA"/>
</dbReference>
<dbReference type="AlphaFoldDB" id="A0A8D8XHF8"/>
<keyword evidence="1" id="KW-1133">Transmembrane helix</keyword>
<organism evidence="2">
    <name type="scientific">Cacopsylla melanoneura</name>
    <dbReference type="NCBI Taxonomy" id="428564"/>
    <lineage>
        <taxon>Eukaryota</taxon>
        <taxon>Metazoa</taxon>
        <taxon>Ecdysozoa</taxon>
        <taxon>Arthropoda</taxon>
        <taxon>Hexapoda</taxon>
        <taxon>Insecta</taxon>
        <taxon>Pterygota</taxon>
        <taxon>Neoptera</taxon>
        <taxon>Paraneoptera</taxon>
        <taxon>Hemiptera</taxon>
        <taxon>Sternorrhyncha</taxon>
        <taxon>Psylloidea</taxon>
        <taxon>Psyllidae</taxon>
        <taxon>Psyllinae</taxon>
        <taxon>Cacopsylla</taxon>
    </lineage>
</organism>
<accession>A0A8D8XHF8</accession>
<evidence type="ECO:0000256" key="1">
    <source>
        <dbReference type="SAM" id="Phobius"/>
    </source>
</evidence>
<feature type="transmembrane region" description="Helical" evidence="1">
    <location>
        <begin position="126"/>
        <end position="155"/>
    </location>
</feature>
<keyword evidence="1" id="KW-0812">Transmembrane</keyword>
<protein>
    <submittedName>
        <fullName evidence="2">Uncharacterized protein</fullName>
    </submittedName>
</protein>
<keyword evidence="1" id="KW-0472">Membrane</keyword>
<sequence length="160" mass="18714">MIKYWIFNKPVLSIVSEHSICSTSISPSCGQKLVLLCLVPSDLPTLGPRVKDGWGFDPLAFISPSFHNIFQGRIPLYRDRIAAQFPLRLHCILHVVHNFVPLIYLFHRVFCFSELFPRIRETRLCFLSSLLLFLILFLFILLFLLLFIFLFLLLFSWPIK</sequence>